<evidence type="ECO:0008006" key="3">
    <source>
        <dbReference type="Google" id="ProtNLM"/>
    </source>
</evidence>
<evidence type="ECO:0000313" key="2">
    <source>
        <dbReference type="Proteomes" id="UP000604046"/>
    </source>
</evidence>
<protein>
    <recommendedName>
        <fullName evidence="3">SnoaL-like domain-containing protein</fullName>
    </recommendedName>
</protein>
<dbReference type="GO" id="GO:0030638">
    <property type="term" value="P:polyketide metabolic process"/>
    <property type="evidence" value="ECO:0007669"/>
    <property type="project" value="InterPro"/>
</dbReference>
<dbReference type="AlphaFoldDB" id="A0A812IIN6"/>
<dbReference type="Pfam" id="PF07366">
    <property type="entry name" value="SnoaL"/>
    <property type="match status" value="1"/>
</dbReference>
<keyword evidence="2" id="KW-1185">Reference proteome</keyword>
<proteinExistence type="predicted"/>
<name>A0A812IIN6_9DINO</name>
<reference evidence="1" key="1">
    <citation type="submission" date="2021-02" db="EMBL/GenBank/DDBJ databases">
        <authorList>
            <person name="Dougan E. K."/>
            <person name="Rhodes N."/>
            <person name="Thang M."/>
            <person name="Chan C."/>
        </authorList>
    </citation>
    <scope>NUCLEOTIDE SEQUENCE</scope>
</reference>
<dbReference type="InterPro" id="IPR032710">
    <property type="entry name" value="NTF2-like_dom_sf"/>
</dbReference>
<comment type="caution">
    <text evidence="1">The sequence shown here is derived from an EMBL/GenBank/DDBJ whole genome shotgun (WGS) entry which is preliminary data.</text>
</comment>
<dbReference type="OrthoDB" id="413273at2759"/>
<accession>A0A812IIN6</accession>
<evidence type="ECO:0000313" key="1">
    <source>
        <dbReference type="EMBL" id="CAE7038219.1"/>
    </source>
</evidence>
<sequence>MDPVAESTSGQQRTALRKLVEVFYERVWNACDDDALFAILAPDVRFRGSTEAVDRVGPEAFKMYRDAIHEKLHNYTCTIQDVVVDETVAFARVWFSGTHSGGPLLGVPPTQRPVRWIGAARFALAKEGSQIGDIWVLGDLHSLSQQLQDEAAAEEQPEEKSAPGA</sequence>
<dbReference type="Gene3D" id="3.10.450.50">
    <property type="match status" value="1"/>
</dbReference>
<dbReference type="PANTHER" id="PTHR38436">
    <property type="entry name" value="POLYKETIDE CYCLASE SNOAL-LIKE DOMAIN"/>
    <property type="match status" value="1"/>
</dbReference>
<dbReference type="SUPFAM" id="SSF54427">
    <property type="entry name" value="NTF2-like"/>
    <property type="match status" value="1"/>
</dbReference>
<organism evidence="1 2">
    <name type="scientific">Symbiodinium natans</name>
    <dbReference type="NCBI Taxonomy" id="878477"/>
    <lineage>
        <taxon>Eukaryota</taxon>
        <taxon>Sar</taxon>
        <taxon>Alveolata</taxon>
        <taxon>Dinophyceae</taxon>
        <taxon>Suessiales</taxon>
        <taxon>Symbiodiniaceae</taxon>
        <taxon>Symbiodinium</taxon>
    </lineage>
</organism>
<dbReference type="EMBL" id="CAJNDS010000282">
    <property type="protein sequence ID" value="CAE7038219.1"/>
    <property type="molecule type" value="Genomic_DNA"/>
</dbReference>
<dbReference type="Proteomes" id="UP000604046">
    <property type="component" value="Unassembled WGS sequence"/>
</dbReference>
<dbReference type="PANTHER" id="PTHR38436:SF1">
    <property type="entry name" value="ESTER CYCLASE"/>
    <property type="match status" value="1"/>
</dbReference>
<dbReference type="InterPro" id="IPR009959">
    <property type="entry name" value="Cyclase_SnoaL-like"/>
</dbReference>
<gene>
    <name evidence="1" type="ORF">SNAT2548_LOCUS4578</name>
</gene>